<gene>
    <name evidence="2" type="ORF">CTOB1V02_LOCUS9262</name>
</gene>
<dbReference type="InterPro" id="IPR011993">
    <property type="entry name" value="PH-like_dom_sf"/>
</dbReference>
<dbReference type="PROSITE" id="PS50229">
    <property type="entry name" value="WH1"/>
    <property type="match status" value="1"/>
</dbReference>
<dbReference type="InterPro" id="IPR039142">
    <property type="entry name" value="NRF1/Ewg"/>
</dbReference>
<name>A0A7R8WGT7_9CRUS</name>
<feature type="region of interest" description="Disordered" evidence="1">
    <location>
        <begin position="70"/>
        <end position="94"/>
    </location>
</feature>
<reference evidence="2" key="1">
    <citation type="submission" date="2020-11" db="EMBL/GenBank/DDBJ databases">
        <authorList>
            <person name="Tran Van P."/>
        </authorList>
    </citation>
    <scope>NUCLEOTIDE SEQUENCE</scope>
</reference>
<accession>A0A7R8WGT7</accession>
<dbReference type="EMBL" id="OB663487">
    <property type="protein sequence ID" value="CAD7231415.1"/>
    <property type="molecule type" value="Genomic_DNA"/>
</dbReference>
<feature type="compositionally biased region" description="Basic residues" evidence="1">
    <location>
        <begin position="26"/>
        <end position="41"/>
    </location>
</feature>
<dbReference type="Gene3D" id="2.30.29.30">
    <property type="entry name" value="Pleckstrin-homology domain (PH domain)/Phosphotyrosine-binding domain (PTB)"/>
    <property type="match status" value="1"/>
</dbReference>
<feature type="compositionally biased region" description="Basic residues" evidence="1">
    <location>
        <begin position="320"/>
        <end position="336"/>
    </location>
</feature>
<dbReference type="OrthoDB" id="10021476at2759"/>
<dbReference type="AlphaFoldDB" id="A0A7R8WGT7"/>
<feature type="compositionally biased region" description="Polar residues" evidence="1">
    <location>
        <begin position="45"/>
        <end position="57"/>
    </location>
</feature>
<feature type="compositionally biased region" description="Low complexity" evidence="1">
    <location>
        <begin position="185"/>
        <end position="206"/>
    </location>
</feature>
<feature type="region of interest" description="Disordered" evidence="1">
    <location>
        <begin position="1"/>
        <end position="57"/>
    </location>
</feature>
<dbReference type="GO" id="GO:0003700">
    <property type="term" value="F:DNA-binding transcription factor activity"/>
    <property type="evidence" value="ECO:0007669"/>
    <property type="project" value="InterPro"/>
</dbReference>
<sequence length="347" mass="39176">MRTFKSETGATPTAGVEVISSPERRFARHKPSFAQHRKNSRSNREAFSTSWESGKSHYSSSPHLFVFQGQEETDNESLPPERHSESVTPPKQVMPRNSVEADDVVEHFNAKYATPNRPPIEKSNSLDLLSLSLEDRFNLDMKDPYKLSEAEVSRMDAFFRGHKTEVFVCRTMANLYLSGATVTTPPGSVVSGSSGKSSPASSNGSNYHPHHQSGSAESDWEWKFTGVPVMLLDCGNTKNRSKRRLQFILAEQGSGFPLFTDTVDNLTDYRLQTEGFHTFHFSKDHRIRIGLSFDDTAAASDFYDCVQRLCNNPENISLKGPRRKTANKQRLRFQRKRQPDHVTDLVV</sequence>
<dbReference type="GO" id="GO:0006357">
    <property type="term" value="P:regulation of transcription by RNA polymerase II"/>
    <property type="evidence" value="ECO:0007669"/>
    <property type="project" value="InterPro"/>
</dbReference>
<organism evidence="2">
    <name type="scientific">Cyprideis torosa</name>
    <dbReference type="NCBI Taxonomy" id="163714"/>
    <lineage>
        <taxon>Eukaryota</taxon>
        <taxon>Metazoa</taxon>
        <taxon>Ecdysozoa</taxon>
        <taxon>Arthropoda</taxon>
        <taxon>Crustacea</taxon>
        <taxon>Oligostraca</taxon>
        <taxon>Ostracoda</taxon>
        <taxon>Podocopa</taxon>
        <taxon>Podocopida</taxon>
        <taxon>Cytherocopina</taxon>
        <taxon>Cytheroidea</taxon>
        <taxon>Cytherideidae</taxon>
        <taxon>Cyprideis</taxon>
    </lineage>
</organism>
<dbReference type="InterPro" id="IPR000697">
    <property type="entry name" value="WH1/EVH1_dom"/>
</dbReference>
<evidence type="ECO:0000256" key="1">
    <source>
        <dbReference type="SAM" id="MobiDB-lite"/>
    </source>
</evidence>
<feature type="region of interest" description="Disordered" evidence="1">
    <location>
        <begin position="316"/>
        <end position="340"/>
    </location>
</feature>
<feature type="region of interest" description="Disordered" evidence="1">
    <location>
        <begin position="185"/>
        <end position="215"/>
    </location>
</feature>
<evidence type="ECO:0000313" key="2">
    <source>
        <dbReference type="EMBL" id="CAD7231415.1"/>
    </source>
</evidence>
<feature type="compositionally biased region" description="Polar residues" evidence="1">
    <location>
        <begin position="1"/>
        <end position="11"/>
    </location>
</feature>
<proteinExistence type="predicted"/>
<dbReference type="PANTHER" id="PTHR20338">
    <property type="entry name" value="NUCLEAR RESPIRATORY FACTOR 1"/>
    <property type="match status" value="1"/>
</dbReference>
<protein>
    <submittedName>
        <fullName evidence="2">Uncharacterized protein</fullName>
    </submittedName>
</protein>